<sequence>MANFSYEVFTAVVNYGTFAQAAGALNVTPSAVSHSISQLETELGFPLFIRSRSGAELTTDGQAVLPVIQGILNLEDQLRQVADNINGLAAGRVRIGAFSSVSTNWLPPIIRAFNKRYPQVKIELVQAGFNEIAELVRTGSVDIGFSLLPVSANVTVEPLIKDPIFCVTPKSFKPRSGKFVDIDDIGERNFILQQQDYDRDTKSALDEYHVGGKSLTYSIDDQSILSMVESGLGLGILPQLALNKLVGEVNTYPFSHPFARTLCMLLNPTQEQAPSVQRMRREIERYLAERYGEQYLGAAIRH</sequence>
<evidence type="ECO:0000256" key="4">
    <source>
        <dbReference type="ARBA" id="ARBA00023163"/>
    </source>
</evidence>
<evidence type="ECO:0000313" key="7">
    <source>
        <dbReference type="Proteomes" id="UP001220377"/>
    </source>
</evidence>
<dbReference type="RefSeq" id="WP_274259930.1">
    <property type="nucleotide sequence ID" value="NZ_CP117884.1"/>
</dbReference>
<dbReference type="PANTHER" id="PTHR30419:SF8">
    <property type="entry name" value="NITROGEN ASSIMILATION TRANSCRIPTIONAL ACTIVATOR-RELATED"/>
    <property type="match status" value="1"/>
</dbReference>
<protein>
    <submittedName>
        <fullName evidence="6">LysR family transcriptional regulator</fullName>
    </submittedName>
</protein>
<evidence type="ECO:0000256" key="3">
    <source>
        <dbReference type="ARBA" id="ARBA00023125"/>
    </source>
</evidence>
<reference evidence="6 7" key="1">
    <citation type="submission" date="2023-02" db="EMBL/GenBank/DDBJ databases">
        <title>Genome sequence of Lacticaseibacillus sp. KACC 23028.</title>
        <authorList>
            <person name="Kim S."/>
            <person name="Heo J."/>
            <person name="Kwon S.-W."/>
        </authorList>
    </citation>
    <scope>NUCLEOTIDE SEQUENCE [LARGE SCALE GENOMIC DNA]</scope>
    <source>
        <strain evidence="6 7">KACC 23028</strain>
    </source>
</reference>
<gene>
    <name evidence="6" type="ORF">PQ472_11275</name>
</gene>
<feature type="domain" description="HTH lysR-type" evidence="5">
    <location>
        <begin position="7"/>
        <end position="58"/>
    </location>
</feature>
<dbReference type="PROSITE" id="PS50931">
    <property type="entry name" value="HTH_LYSR"/>
    <property type="match status" value="1"/>
</dbReference>
<proteinExistence type="inferred from homology"/>
<dbReference type="PANTHER" id="PTHR30419">
    <property type="entry name" value="HTH-TYPE TRANSCRIPTIONAL REGULATOR YBHD"/>
    <property type="match status" value="1"/>
</dbReference>
<keyword evidence="2" id="KW-0805">Transcription regulation</keyword>
<dbReference type="SUPFAM" id="SSF53850">
    <property type="entry name" value="Periplasmic binding protein-like II"/>
    <property type="match status" value="1"/>
</dbReference>
<dbReference type="CDD" id="cd05466">
    <property type="entry name" value="PBP2_LTTR_substrate"/>
    <property type="match status" value="1"/>
</dbReference>
<dbReference type="InterPro" id="IPR036390">
    <property type="entry name" value="WH_DNA-bd_sf"/>
</dbReference>
<name>A0ABY7WQI8_9LACO</name>
<dbReference type="EMBL" id="CP117884">
    <property type="protein sequence ID" value="WDF82458.1"/>
    <property type="molecule type" value="Genomic_DNA"/>
</dbReference>
<evidence type="ECO:0000259" key="5">
    <source>
        <dbReference type="PROSITE" id="PS50931"/>
    </source>
</evidence>
<dbReference type="InterPro" id="IPR036388">
    <property type="entry name" value="WH-like_DNA-bd_sf"/>
</dbReference>
<comment type="similarity">
    <text evidence="1">Belongs to the LysR transcriptional regulatory family.</text>
</comment>
<dbReference type="PRINTS" id="PR00039">
    <property type="entry name" value="HTHLYSR"/>
</dbReference>
<dbReference type="InterPro" id="IPR005119">
    <property type="entry name" value="LysR_subst-bd"/>
</dbReference>
<dbReference type="Pfam" id="PF03466">
    <property type="entry name" value="LysR_substrate"/>
    <property type="match status" value="1"/>
</dbReference>
<dbReference type="InterPro" id="IPR000847">
    <property type="entry name" value="LysR_HTH_N"/>
</dbReference>
<dbReference type="Gene3D" id="1.10.10.10">
    <property type="entry name" value="Winged helix-like DNA-binding domain superfamily/Winged helix DNA-binding domain"/>
    <property type="match status" value="1"/>
</dbReference>
<keyword evidence="4" id="KW-0804">Transcription</keyword>
<dbReference type="Gene3D" id="3.40.190.10">
    <property type="entry name" value="Periplasmic binding protein-like II"/>
    <property type="match status" value="2"/>
</dbReference>
<keyword evidence="3" id="KW-0238">DNA-binding</keyword>
<dbReference type="SUPFAM" id="SSF46785">
    <property type="entry name" value="Winged helix' DNA-binding domain"/>
    <property type="match status" value="1"/>
</dbReference>
<dbReference type="Pfam" id="PF00126">
    <property type="entry name" value="HTH_1"/>
    <property type="match status" value="1"/>
</dbReference>
<accession>A0ABY7WQI8</accession>
<dbReference type="InterPro" id="IPR050950">
    <property type="entry name" value="HTH-type_LysR_regulators"/>
</dbReference>
<evidence type="ECO:0000313" key="6">
    <source>
        <dbReference type="EMBL" id="WDF82458.1"/>
    </source>
</evidence>
<keyword evidence="7" id="KW-1185">Reference proteome</keyword>
<evidence type="ECO:0000256" key="1">
    <source>
        <dbReference type="ARBA" id="ARBA00009437"/>
    </source>
</evidence>
<dbReference type="Proteomes" id="UP001220377">
    <property type="component" value="Chromosome"/>
</dbReference>
<organism evidence="6 7">
    <name type="scientific">Lacticaseibacillus pabuli</name>
    <dbReference type="NCBI Taxonomy" id="3025672"/>
    <lineage>
        <taxon>Bacteria</taxon>
        <taxon>Bacillati</taxon>
        <taxon>Bacillota</taxon>
        <taxon>Bacilli</taxon>
        <taxon>Lactobacillales</taxon>
        <taxon>Lactobacillaceae</taxon>
        <taxon>Lacticaseibacillus</taxon>
    </lineage>
</organism>
<evidence type="ECO:0000256" key="2">
    <source>
        <dbReference type="ARBA" id="ARBA00023015"/>
    </source>
</evidence>